<evidence type="ECO:0000313" key="2">
    <source>
        <dbReference type="EMBL" id="MCG2462193.1"/>
    </source>
</evidence>
<dbReference type="Proteomes" id="UP001200642">
    <property type="component" value="Unassembled WGS sequence"/>
</dbReference>
<accession>A0AAE3JS84</accession>
<gene>
    <name evidence="2" type="ORF">K8352_15645</name>
</gene>
<dbReference type="AlphaFoldDB" id="A0AAE3JS84"/>
<keyword evidence="1" id="KW-0472">Membrane</keyword>
<evidence type="ECO:0000256" key="1">
    <source>
        <dbReference type="SAM" id="Phobius"/>
    </source>
</evidence>
<sequence length="174" mass="19824">MIRRIAFAKQSLRKYILPYGMVTTTVLKYGLPILLVIALVWSCANNEPTHFSTNYLDIRINAKRMITSIRDITKVPGRELSPSEKPSPLLCLYNSKLDTLYEPQNAVYRESDQIIALGYGNKSIAEIKVVPKDKYLKFTLVSLTHREDIEGVQWGSLHTIINRVGNWPKFGSLI</sequence>
<reference evidence="2" key="1">
    <citation type="submission" date="2023-02" db="EMBL/GenBank/DDBJ databases">
        <title>Genome of Flavobacteriaceae gen. nov. sp. strain F89.</title>
        <authorList>
            <person name="Wang Y."/>
        </authorList>
    </citation>
    <scope>NUCLEOTIDE SEQUENCE</scope>
    <source>
        <strain evidence="2">F89</strain>
    </source>
</reference>
<dbReference type="EMBL" id="JAIRBC010000026">
    <property type="protein sequence ID" value="MCG2462193.1"/>
    <property type="molecule type" value="Genomic_DNA"/>
</dbReference>
<keyword evidence="1" id="KW-0812">Transmembrane</keyword>
<keyword evidence="3" id="KW-1185">Reference proteome</keyword>
<comment type="caution">
    <text evidence="2">The sequence shown here is derived from an EMBL/GenBank/DDBJ whole genome shotgun (WGS) entry which is preliminary data.</text>
</comment>
<protein>
    <submittedName>
        <fullName evidence="2">Uncharacterized protein</fullName>
    </submittedName>
</protein>
<keyword evidence="1" id="KW-1133">Transmembrane helix</keyword>
<feature type="transmembrane region" description="Helical" evidence="1">
    <location>
        <begin position="21"/>
        <end position="41"/>
    </location>
</feature>
<dbReference type="RefSeq" id="WP_317903333.1">
    <property type="nucleotide sequence ID" value="NZ_JAIRBC010000026.1"/>
</dbReference>
<name>A0AAE3JS84_9FLAO</name>
<proteinExistence type="predicted"/>
<organism evidence="2 3">
    <name type="scientific">Cerina litoralis</name>
    <dbReference type="NCBI Taxonomy" id="2874477"/>
    <lineage>
        <taxon>Bacteria</taxon>
        <taxon>Pseudomonadati</taxon>
        <taxon>Bacteroidota</taxon>
        <taxon>Flavobacteriia</taxon>
        <taxon>Flavobacteriales</taxon>
        <taxon>Flavobacteriaceae</taxon>
        <taxon>Cerina</taxon>
    </lineage>
</organism>
<evidence type="ECO:0000313" key="3">
    <source>
        <dbReference type="Proteomes" id="UP001200642"/>
    </source>
</evidence>